<accession>A0ABR4NAT4</accession>
<evidence type="ECO:0000313" key="10">
    <source>
        <dbReference type="Proteomes" id="UP001527925"/>
    </source>
</evidence>
<evidence type="ECO:0000259" key="8">
    <source>
        <dbReference type="Pfam" id="PF14629"/>
    </source>
</evidence>
<comment type="similarity">
    <text evidence="2">Belongs to the ORC4 family.</text>
</comment>
<dbReference type="Proteomes" id="UP001527925">
    <property type="component" value="Unassembled WGS sequence"/>
</dbReference>
<dbReference type="Gene3D" id="3.40.50.300">
    <property type="entry name" value="P-loop containing nucleotide triphosphate hydrolases"/>
    <property type="match status" value="1"/>
</dbReference>
<dbReference type="PANTHER" id="PTHR12087:SF0">
    <property type="entry name" value="ORIGIN RECOGNITION COMPLEX SUBUNIT 4"/>
    <property type="match status" value="1"/>
</dbReference>
<evidence type="ECO:0000313" key="9">
    <source>
        <dbReference type="EMBL" id="KAL2916620.1"/>
    </source>
</evidence>
<comment type="caution">
    <text evidence="9">The sequence shown here is derived from an EMBL/GenBank/DDBJ whole genome shotgun (WGS) entry which is preliminary data.</text>
</comment>
<gene>
    <name evidence="9" type="primary">ORC4</name>
    <name evidence="9" type="ORF">HK105_203732</name>
</gene>
<reference evidence="9 10" key="1">
    <citation type="submission" date="2023-09" db="EMBL/GenBank/DDBJ databases">
        <title>Pangenome analysis of Batrachochytrium dendrobatidis and related Chytrids.</title>
        <authorList>
            <person name="Yacoub M.N."/>
            <person name="Stajich J.E."/>
            <person name="James T.Y."/>
        </authorList>
    </citation>
    <scope>NUCLEOTIDE SEQUENCE [LARGE SCALE GENOMIC DNA]</scope>
    <source>
        <strain evidence="9 10">JEL0888</strain>
    </source>
</reference>
<dbReference type="SUPFAM" id="SSF52540">
    <property type="entry name" value="P-loop containing nucleoside triphosphate hydrolases"/>
    <property type="match status" value="1"/>
</dbReference>
<comment type="subcellular location">
    <subcellularLocation>
        <location evidence="1">Nucleus</location>
    </subcellularLocation>
</comment>
<evidence type="ECO:0000256" key="2">
    <source>
        <dbReference type="ARBA" id="ARBA00005334"/>
    </source>
</evidence>
<dbReference type="InterPro" id="IPR032705">
    <property type="entry name" value="ORC4_C"/>
</dbReference>
<dbReference type="InterPro" id="IPR016527">
    <property type="entry name" value="ORC4"/>
</dbReference>
<feature type="compositionally biased region" description="Acidic residues" evidence="6">
    <location>
        <begin position="393"/>
        <end position="410"/>
    </location>
</feature>
<feature type="compositionally biased region" description="Low complexity" evidence="6">
    <location>
        <begin position="337"/>
        <end position="350"/>
    </location>
</feature>
<keyword evidence="3" id="KW-0235">DNA replication</keyword>
<evidence type="ECO:0000256" key="6">
    <source>
        <dbReference type="SAM" id="MobiDB-lite"/>
    </source>
</evidence>
<proteinExistence type="inferred from homology"/>
<evidence type="ECO:0000256" key="3">
    <source>
        <dbReference type="ARBA" id="ARBA00022705"/>
    </source>
</evidence>
<feature type="domain" description="Origin recognition complex subunit 4 C-terminal" evidence="8">
    <location>
        <begin position="713"/>
        <end position="903"/>
    </location>
</feature>
<keyword evidence="4" id="KW-0238">DNA-binding</keyword>
<feature type="region of interest" description="Disordered" evidence="6">
    <location>
        <begin position="117"/>
        <end position="165"/>
    </location>
</feature>
<evidence type="ECO:0000256" key="1">
    <source>
        <dbReference type="ARBA" id="ARBA00004123"/>
    </source>
</evidence>
<feature type="compositionally biased region" description="Gly residues" evidence="6">
    <location>
        <begin position="16"/>
        <end position="28"/>
    </location>
</feature>
<dbReference type="InterPro" id="IPR041664">
    <property type="entry name" value="AAA_16"/>
</dbReference>
<feature type="domain" description="Orc1-like AAA ATPase" evidence="7">
    <location>
        <begin position="519"/>
        <end position="669"/>
    </location>
</feature>
<dbReference type="Pfam" id="PF13191">
    <property type="entry name" value="AAA_16"/>
    <property type="match status" value="1"/>
</dbReference>
<feature type="compositionally biased region" description="Low complexity" evidence="6">
    <location>
        <begin position="303"/>
        <end position="326"/>
    </location>
</feature>
<dbReference type="PANTHER" id="PTHR12087">
    <property type="entry name" value="ORIGIN RECOGNITION COMPLEX SUBUNIT 4"/>
    <property type="match status" value="1"/>
</dbReference>
<sequence>MNARQSGHTPATPVGKAGGVGGGGGGGSATVAASVLAAAAHRAATAHALSASGGRSPAAHAAFGVRTPTPRTIRLDPDSDVDELVAAPVTPRAKTPARLVVAPISASAFAARTPVRLPARGDRPPTPEMRLPRSREPPAGIKRPRDAAASPTLLPPPLGARSAPPRASVLTAALSTSRTKRVIALDDDDDDADGFKEGAFNSLSGGRGGYAASVPKSPSSTGARVKRQRRLASIDLDREGGDDLTLPIAPRSAARMQPQSLPTASKAAAPAAAAAVARAAEPLQLQAVGPKTPSRSEPRVLRSATASSTPLHSASAAAAATTPSHAVQSRTATPMTRARTSAVAAAPVTPAKDETTKAKLLRHPATASKATSRSAQTLKQISTPAPPSTPVLIDDDSIDEDEDASGDSGDDAQVAVVVETPSKSARLATTLKSTPLAAKQPAPAVLSTPALPEKSAVSAAASTVRRPRSALVRRAVDKSQLAANVRRARNAIMRRITAGVQTLPQLDGAEAEAVKAESMLFDLLRQTVMQGQGNSVILCGPRDSGKTTILRSALCRLKAAVESKLDDTSDNKRAFIEVHLNGLAHTDDRSALRSIIKQLRLESTFEGHAVTSFSDTLAHILGIMSSGNVNSTPIVFVLDEFEHFAQHAKQVLLYNLFDTAQKRENPIAVVGLACGLDSVELLEKRVKSRFSHRMIHVRHPRLDTLRRTVRALVTLSPADDGISDAAFVEAFNDAVESALEDPRVAAALDAAAELDRSMGSVLQGALTCIASLSPLSPFPCADALVQHLTAASPALADHALTSTRNASVLELCMLVACKHLLARQVSMFNFEMAYDEYREFARQAANMGRGGNLVFAKRVALKAFENLVEMRLLRACEGVASCCPKEYRMFRCIITRAQIEKSVLAARDICPEAVVAWGTRR</sequence>
<feature type="compositionally biased region" description="Basic and acidic residues" evidence="6">
    <location>
        <begin position="119"/>
        <end position="136"/>
    </location>
</feature>
<evidence type="ECO:0000259" key="7">
    <source>
        <dbReference type="Pfam" id="PF13191"/>
    </source>
</evidence>
<dbReference type="Pfam" id="PF14629">
    <property type="entry name" value="ORC4_C"/>
    <property type="match status" value="1"/>
</dbReference>
<feature type="region of interest" description="Disordered" evidence="6">
    <location>
        <begin position="1"/>
        <end position="29"/>
    </location>
</feature>
<organism evidence="9 10">
    <name type="scientific">Polyrhizophydium stewartii</name>
    <dbReference type="NCBI Taxonomy" id="2732419"/>
    <lineage>
        <taxon>Eukaryota</taxon>
        <taxon>Fungi</taxon>
        <taxon>Fungi incertae sedis</taxon>
        <taxon>Chytridiomycota</taxon>
        <taxon>Chytridiomycota incertae sedis</taxon>
        <taxon>Chytridiomycetes</taxon>
        <taxon>Rhizophydiales</taxon>
        <taxon>Rhizophydiales incertae sedis</taxon>
        <taxon>Polyrhizophydium</taxon>
    </lineage>
</organism>
<dbReference type="EMBL" id="JADGIZ020000015">
    <property type="protein sequence ID" value="KAL2916620.1"/>
    <property type="molecule type" value="Genomic_DNA"/>
</dbReference>
<keyword evidence="10" id="KW-1185">Reference proteome</keyword>
<evidence type="ECO:0000256" key="4">
    <source>
        <dbReference type="ARBA" id="ARBA00023125"/>
    </source>
</evidence>
<feature type="region of interest" description="Disordered" evidence="6">
    <location>
        <begin position="285"/>
        <end position="411"/>
    </location>
</feature>
<feature type="compositionally biased region" description="Polar residues" evidence="6">
    <location>
        <begin position="368"/>
        <end position="383"/>
    </location>
</feature>
<dbReference type="InterPro" id="IPR027417">
    <property type="entry name" value="P-loop_NTPase"/>
</dbReference>
<name>A0ABR4NAT4_9FUNG</name>
<keyword evidence="5" id="KW-0539">Nucleus</keyword>
<protein>
    <submittedName>
        <fullName evidence="9">Origin recognition complex subunit 4</fullName>
    </submittedName>
</protein>
<evidence type="ECO:0000256" key="5">
    <source>
        <dbReference type="ARBA" id="ARBA00023242"/>
    </source>
</evidence>